<dbReference type="EMBL" id="CAJNRD030001123">
    <property type="protein sequence ID" value="CAG5103967.1"/>
    <property type="molecule type" value="Genomic_DNA"/>
</dbReference>
<dbReference type="SUPFAM" id="SSF48403">
    <property type="entry name" value="Ankyrin repeat"/>
    <property type="match status" value="1"/>
</dbReference>
<evidence type="ECO:0000313" key="5">
    <source>
        <dbReference type="Proteomes" id="UP000786811"/>
    </source>
</evidence>
<evidence type="ECO:0000313" key="4">
    <source>
        <dbReference type="EMBL" id="CAG5103967.1"/>
    </source>
</evidence>
<sequence length="402" mass="45670">MSTLMRNLKTTIVFGDIKKVKKLLKSLAPIPLSKNPLIFGGYSLLKLAIKLRNRKEIVKLLIKKGARVNKKYCDKSSPLLHIAIRQQHLDIVKLLVKKGANVNEPDHHNMTPMFVTIESLQMLSRESPTIDIMKFLIRKGADIQAKDEEGCTALALSCGLHQFRMTRLLLKLNCNVNSTTIFDSNSISIAVLTNSWKVASLLLKYNAWANSTISDMTISYCSGYYRDLPARRLNSLGENPTLTKSFKRTPLMLAIEEISSEIVHLLLKKGARIDDLDEDGTSPLYYLICNPNNVNSRLNVEMIERYRQSKKYILIYLINAGVNVNETSESGGTKLKFLTMALTYGEEHIVKYLVECFDLDFMLVDHEILEKVKLNTTLLSEEQLEDQQFMNKLKKSIHENGV</sequence>
<dbReference type="Gene3D" id="1.25.40.20">
    <property type="entry name" value="Ankyrin repeat-containing domain"/>
    <property type="match status" value="2"/>
</dbReference>
<feature type="repeat" description="ANK" evidence="3">
    <location>
        <begin position="75"/>
        <end position="107"/>
    </location>
</feature>
<feature type="repeat" description="ANK" evidence="3">
    <location>
        <begin position="246"/>
        <end position="278"/>
    </location>
</feature>
<reference evidence="4" key="1">
    <citation type="submission" date="2021-04" db="EMBL/GenBank/DDBJ databases">
        <authorList>
            <person name="Chebbi M.A.C M."/>
        </authorList>
    </citation>
    <scope>NUCLEOTIDE SEQUENCE</scope>
</reference>
<dbReference type="PANTHER" id="PTHR24198:SF165">
    <property type="entry name" value="ANKYRIN REPEAT-CONTAINING PROTEIN-RELATED"/>
    <property type="match status" value="1"/>
</dbReference>
<name>A0A8J2HN19_COTCN</name>
<protein>
    <submittedName>
        <fullName evidence="4">Similar to ANK1: Ankyrin-1 (Homo sapiens)</fullName>
    </submittedName>
</protein>
<dbReference type="AlphaFoldDB" id="A0A8J2HN19"/>
<keyword evidence="2 3" id="KW-0040">ANK repeat</keyword>
<keyword evidence="1" id="KW-0677">Repeat</keyword>
<feature type="repeat" description="ANK" evidence="3">
    <location>
        <begin position="40"/>
        <end position="73"/>
    </location>
</feature>
<dbReference type="PROSITE" id="PS50088">
    <property type="entry name" value="ANK_REPEAT"/>
    <property type="match status" value="3"/>
</dbReference>
<dbReference type="Proteomes" id="UP000786811">
    <property type="component" value="Unassembled WGS sequence"/>
</dbReference>
<proteinExistence type="predicted"/>
<dbReference type="PROSITE" id="PS50297">
    <property type="entry name" value="ANK_REP_REGION"/>
    <property type="match status" value="3"/>
</dbReference>
<accession>A0A8J2HN19</accession>
<dbReference type="Pfam" id="PF12796">
    <property type="entry name" value="Ank_2"/>
    <property type="match status" value="3"/>
</dbReference>
<organism evidence="4 5">
    <name type="scientific">Cotesia congregata</name>
    <name type="common">Parasitoid wasp</name>
    <name type="synonym">Apanteles congregatus</name>
    <dbReference type="NCBI Taxonomy" id="51543"/>
    <lineage>
        <taxon>Eukaryota</taxon>
        <taxon>Metazoa</taxon>
        <taxon>Ecdysozoa</taxon>
        <taxon>Arthropoda</taxon>
        <taxon>Hexapoda</taxon>
        <taxon>Insecta</taxon>
        <taxon>Pterygota</taxon>
        <taxon>Neoptera</taxon>
        <taxon>Endopterygota</taxon>
        <taxon>Hymenoptera</taxon>
        <taxon>Apocrita</taxon>
        <taxon>Ichneumonoidea</taxon>
        <taxon>Braconidae</taxon>
        <taxon>Microgastrinae</taxon>
        <taxon>Cotesia</taxon>
    </lineage>
</organism>
<evidence type="ECO:0000256" key="2">
    <source>
        <dbReference type="ARBA" id="ARBA00023043"/>
    </source>
</evidence>
<keyword evidence="5" id="KW-1185">Reference proteome</keyword>
<dbReference type="InterPro" id="IPR036770">
    <property type="entry name" value="Ankyrin_rpt-contain_sf"/>
</dbReference>
<gene>
    <name evidence="4" type="ORF">HICCMSTLAB_LOCUS11774</name>
</gene>
<dbReference type="InterPro" id="IPR002110">
    <property type="entry name" value="Ankyrin_rpt"/>
</dbReference>
<dbReference type="PANTHER" id="PTHR24198">
    <property type="entry name" value="ANKYRIN REPEAT AND PROTEIN KINASE DOMAIN-CONTAINING PROTEIN"/>
    <property type="match status" value="1"/>
</dbReference>
<evidence type="ECO:0000256" key="3">
    <source>
        <dbReference type="PROSITE-ProRule" id="PRU00023"/>
    </source>
</evidence>
<evidence type="ECO:0000256" key="1">
    <source>
        <dbReference type="ARBA" id="ARBA00022737"/>
    </source>
</evidence>
<comment type="caution">
    <text evidence="4">The sequence shown here is derived from an EMBL/GenBank/DDBJ whole genome shotgun (WGS) entry which is preliminary data.</text>
</comment>
<dbReference type="SMART" id="SM00248">
    <property type="entry name" value="ANK"/>
    <property type="match status" value="8"/>
</dbReference>
<dbReference type="OrthoDB" id="20872at2759"/>